<proteinExistence type="inferred from homology"/>
<evidence type="ECO:0000313" key="9">
    <source>
        <dbReference type="EMBL" id="KAH7578376.1"/>
    </source>
</evidence>
<comment type="subcellular location">
    <subcellularLocation>
        <location evidence="1">Cytoplasm</location>
        <location evidence="1">Cytosol</location>
    </subcellularLocation>
</comment>
<evidence type="ECO:0000259" key="7">
    <source>
        <dbReference type="PROSITE" id="PS50404"/>
    </source>
</evidence>
<dbReference type="Proteomes" id="UP000827721">
    <property type="component" value="Unassembled WGS sequence"/>
</dbReference>
<organism evidence="9 10">
    <name type="scientific">Xanthoceras sorbifolium</name>
    <dbReference type="NCBI Taxonomy" id="99658"/>
    <lineage>
        <taxon>Eukaryota</taxon>
        <taxon>Viridiplantae</taxon>
        <taxon>Streptophyta</taxon>
        <taxon>Embryophyta</taxon>
        <taxon>Tracheophyta</taxon>
        <taxon>Spermatophyta</taxon>
        <taxon>Magnoliopsida</taxon>
        <taxon>eudicotyledons</taxon>
        <taxon>Gunneridae</taxon>
        <taxon>Pentapetalae</taxon>
        <taxon>rosids</taxon>
        <taxon>malvids</taxon>
        <taxon>Sapindales</taxon>
        <taxon>Sapindaceae</taxon>
        <taxon>Xanthoceroideae</taxon>
        <taxon>Xanthoceras</taxon>
    </lineage>
</organism>
<dbReference type="InterPro" id="IPR036249">
    <property type="entry name" value="Thioredoxin-like_sf"/>
</dbReference>
<accession>A0ABQ8INX0</accession>
<comment type="catalytic activity">
    <reaction evidence="6">
        <text>RX + glutathione = an S-substituted glutathione + a halide anion + H(+)</text>
        <dbReference type="Rhea" id="RHEA:16437"/>
        <dbReference type="ChEBI" id="CHEBI:15378"/>
        <dbReference type="ChEBI" id="CHEBI:16042"/>
        <dbReference type="ChEBI" id="CHEBI:17792"/>
        <dbReference type="ChEBI" id="CHEBI:57925"/>
        <dbReference type="ChEBI" id="CHEBI:90779"/>
        <dbReference type="EC" id="2.5.1.18"/>
    </reaction>
</comment>
<dbReference type="CDD" id="cd03187">
    <property type="entry name" value="GST_C_Phi"/>
    <property type="match status" value="1"/>
</dbReference>
<protein>
    <recommendedName>
        <fullName evidence="3">glutathione transferase</fullName>
        <ecNumber evidence="3">2.5.1.18</ecNumber>
    </recommendedName>
</protein>
<comment type="similarity">
    <text evidence="2">Belongs to the GST superfamily. Phi family.</text>
</comment>
<dbReference type="InterPro" id="IPR034347">
    <property type="entry name" value="GST_Phi_C"/>
</dbReference>
<evidence type="ECO:0000256" key="2">
    <source>
        <dbReference type="ARBA" id="ARBA00010128"/>
    </source>
</evidence>
<dbReference type="InterPro" id="IPR010987">
    <property type="entry name" value="Glutathione-S-Trfase_C-like"/>
</dbReference>
<dbReference type="Pfam" id="PF02798">
    <property type="entry name" value="GST_N"/>
    <property type="match status" value="1"/>
</dbReference>
<keyword evidence="10" id="KW-1185">Reference proteome</keyword>
<feature type="domain" description="GST N-terminal" evidence="7">
    <location>
        <begin position="2"/>
        <end position="83"/>
    </location>
</feature>
<keyword evidence="4" id="KW-0216">Detoxification</keyword>
<dbReference type="PANTHER" id="PTHR43900:SF37">
    <property type="entry name" value="GLUTATHIONE TRANSFERASE"/>
    <property type="match status" value="1"/>
</dbReference>
<dbReference type="Gene3D" id="1.20.1050.10">
    <property type="match status" value="1"/>
</dbReference>
<evidence type="ECO:0000259" key="8">
    <source>
        <dbReference type="PROSITE" id="PS50405"/>
    </source>
</evidence>
<dbReference type="InterPro" id="IPR004046">
    <property type="entry name" value="GST_C"/>
</dbReference>
<evidence type="ECO:0000256" key="3">
    <source>
        <dbReference type="ARBA" id="ARBA00012452"/>
    </source>
</evidence>
<dbReference type="SFLD" id="SFLDS00019">
    <property type="entry name" value="Glutathione_Transferase_(cytos"/>
    <property type="match status" value="1"/>
</dbReference>
<dbReference type="SUPFAM" id="SSF47616">
    <property type="entry name" value="GST C-terminal domain-like"/>
    <property type="match status" value="1"/>
</dbReference>
<dbReference type="EC" id="2.5.1.18" evidence="3"/>
<comment type="caution">
    <text evidence="9">The sequence shown here is derived from an EMBL/GenBank/DDBJ whole genome shotgun (WGS) entry which is preliminary data.</text>
</comment>
<dbReference type="InterPro" id="IPR004045">
    <property type="entry name" value="Glutathione_S-Trfase_N"/>
</dbReference>
<evidence type="ECO:0000256" key="5">
    <source>
        <dbReference type="ARBA" id="ARBA00022679"/>
    </source>
</evidence>
<dbReference type="SUPFAM" id="SSF52833">
    <property type="entry name" value="Thioredoxin-like"/>
    <property type="match status" value="1"/>
</dbReference>
<keyword evidence="5" id="KW-0808">Transferase</keyword>
<evidence type="ECO:0000256" key="1">
    <source>
        <dbReference type="ARBA" id="ARBA00004514"/>
    </source>
</evidence>
<dbReference type="InterPro" id="IPR036282">
    <property type="entry name" value="Glutathione-S-Trfase_C_sf"/>
</dbReference>
<dbReference type="InterPro" id="IPR040079">
    <property type="entry name" value="Glutathione_S-Trfase"/>
</dbReference>
<name>A0ABQ8INX0_9ROSI</name>
<feature type="domain" description="GST C-terminal" evidence="8">
    <location>
        <begin position="90"/>
        <end position="217"/>
    </location>
</feature>
<dbReference type="SFLD" id="SFLDG00358">
    <property type="entry name" value="Main_(cytGST)"/>
    <property type="match status" value="1"/>
</dbReference>
<dbReference type="Pfam" id="PF00043">
    <property type="entry name" value="GST_C"/>
    <property type="match status" value="1"/>
</dbReference>
<sequence>MTVKKLYGSRGCLATMRVLASLFEHELDFEFIPIDLEAADHKKQPFLSLNPFRELPVLQDEDLIVFESTTIMRYIFHHYPKLGKEQVYANPKLQGIAAAWIDVEDHEFEPKATKLIREVVYKPKNGLATDKAVVAEEEAELAKVLDVYEERLKSSKYLGGDKFTAADLTHLPSLYYLMGTPLKSIFDDRPNVSAWCAAILTRPAWTMVVEMVQETKP</sequence>
<dbReference type="PROSITE" id="PS50405">
    <property type="entry name" value="GST_CTER"/>
    <property type="match status" value="1"/>
</dbReference>
<evidence type="ECO:0000313" key="10">
    <source>
        <dbReference type="Proteomes" id="UP000827721"/>
    </source>
</evidence>
<gene>
    <name evidence="9" type="ORF">JRO89_XS01G0374300</name>
</gene>
<reference evidence="9 10" key="1">
    <citation type="submission" date="2021-02" db="EMBL/GenBank/DDBJ databases">
        <title>Plant Genome Project.</title>
        <authorList>
            <person name="Zhang R.-G."/>
        </authorList>
    </citation>
    <scope>NUCLEOTIDE SEQUENCE [LARGE SCALE GENOMIC DNA]</scope>
    <source>
        <tissue evidence="9">Leaves</tissue>
    </source>
</reference>
<dbReference type="EMBL" id="JAFEMO010000001">
    <property type="protein sequence ID" value="KAH7578376.1"/>
    <property type="molecule type" value="Genomic_DNA"/>
</dbReference>
<dbReference type="PROSITE" id="PS50404">
    <property type="entry name" value="GST_NTER"/>
    <property type="match status" value="1"/>
</dbReference>
<evidence type="ECO:0000256" key="6">
    <source>
        <dbReference type="ARBA" id="ARBA00047960"/>
    </source>
</evidence>
<dbReference type="PANTHER" id="PTHR43900">
    <property type="entry name" value="GLUTATHIONE S-TRANSFERASE RHO"/>
    <property type="match status" value="1"/>
</dbReference>
<dbReference type="Gene3D" id="3.40.30.10">
    <property type="entry name" value="Glutaredoxin"/>
    <property type="match status" value="1"/>
</dbReference>
<evidence type="ECO:0000256" key="4">
    <source>
        <dbReference type="ARBA" id="ARBA00022575"/>
    </source>
</evidence>